<proteinExistence type="predicted"/>
<dbReference type="Gene3D" id="3.40.50.720">
    <property type="entry name" value="NAD(P)-binding Rossmann-like Domain"/>
    <property type="match status" value="1"/>
</dbReference>
<dbReference type="CDD" id="cd11642">
    <property type="entry name" value="SUMT"/>
    <property type="match status" value="1"/>
</dbReference>
<dbReference type="PANTHER" id="PTHR45790">
    <property type="entry name" value="SIROHEME SYNTHASE-RELATED"/>
    <property type="match status" value="1"/>
</dbReference>
<dbReference type="PANTHER" id="PTHR45790:SF3">
    <property type="entry name" value="S-ADENOSYL-L-METHIONINE-DEPENDENT UROPORPHYRINOGEN III METHYLTRANSFERASE, CHLOROPLASTIC"/>
    <property type="match status" value="1"/>
</dbReference>
<gene>
    <name evidence="7" type="primary">cysG</name>
    <name evidence="7" type="ORF">KILIM_052_00080</name>
</gene>
<accession>K6WCC1</accession>
<dbReference type="Gene3D" id="3.30.950.10">
    <property type="entry name" value="Methyltransferase, Cobalt-precorrin-4 Transmethylase, Domain 2"/>
    <property type="match status" value="1"/>
</dbReference>
<evidence type="ECO:0000256" key="3">
    <source>
        <dbReference type="ARBA" id="ARBA00022679"/>
    </source>
</evidence>
<dbReference type="Gene3D" id="3.40.1010.10">
    <property type="entry name" value="Cobalt-precorrin-4 Transmethylase, Domain 1"/>
    <property type="match status" value="1"/>
</dbReference>
<dbReference type="Pfam" id="PF13241">
    <property type="entry name" value="NAD_binding_7"/>
    <property type="match status" value="1"/>
</dbReference>
<evidence type="ECO:0000313" key="8">
    <source>
        <dbReference type="Proteomes" id="UP000008366"/>
    </source>
</evidence>
<dbReference type="STRING" id="1184609.KILIM_052_00080"/>
<dbReference type="EC" id="2.1.1.107" evidence="1"/>
<dbReference type="InterPro" id="IPR000878">
    <property type="entry name" value="4pyrrol_Mease"/>
</dbReference>
<evidence type="ECO:0000259" key="6">
    <source>
        <dbReference type="Pfam" id="PF00590"/>
    </source>
</evidence>
<dbReference type="NCBIfam" id="NF004790">
    <property type="entry name" value="PRK06136.1"/>
    <property type="match status" value="1"/>
</dbReference>
<dbReference type="GO" id="GO:0032259">
    <property type="term" value="P:methylation"/>
    <property type="evidence" value="ECO:0007669"/>
    <property type="project" value="UniProtKB-KW"/>
</dbReference>
<keyword evidence="5" id="KW-0627">Porphyrin biosynthesis</keyword>
<evidence type="ECO:0000313" key="7">
    <source>
        <dbReference type="EMBL" id="GAB96910.1"/>
    </source>
</evidence>
<sequence length="367" mass="37433">MSDLGAQLQLGGRQVLVVGGPARALGLLGRLLDRGARVTVVAPQVATSIQDLAERHALTWHARAYTATDLDGIALLVVCPGSDDEPELRDSLQRAAADANTADILIAELETRPGTLREPAAATAGGPGSVALVGGGPGDPGLITVAGLAAVHGADVLVVDRLAPLEVLRDLPPHVEVIDVAKIPRGRFTPQERINEVLIEHARAGKRVVRLKGGDSFVFGRGMEEVIACREADIPVEVVPGVTSAVAAPELAGIPVTHRGVVQGFAVVSGHAAPDDPRSTVDWAALAASGVTIVILMGVETLPRIAATLLAGGRAAQTPVACVMEAASARQRVVSTTVGALAREGTPDGIAPPAVTVIGDVAAFAVP</sequence>
<dbReference type="InterPro" id="IPR036291">
    <property type="entry name" value="NAD(P)-bd_dom_sf"/>
</dbReference>
<dbReference type="RefSeq" id="WP_006593442.1">
    <property type="nucleotide sequence ID" value="NZ_BAHD01000052.1"/>
</dbReference>
<dbReference type="NCBIfam" id="TIGR01469">
    <property type="entry name" value="cobA_cysG_Cterm"/>
    <property type="match status" value="1"/>
</dbReference>
<dbReference type="AlphaFoldDB" id="K6WCC1"/>
<name>K6WCC1_9MICO</name>
<protein>
    <recommendedName>
        <fullName evidence="1">uroporphyrinogen-III C-methyltransferase</fullName>
        <ecNumber evidence="1">2.1.1.107</ecNumber>
    </recommendedName>
</protein>
<dbReference type="GO" id="GO:0019354">
    <property type="term" value="P:siroheme biosynthetic process"/>
    <property type="evidence" value="ECO:0007669"/>
    <property type="project" value="InterPro"/>
</dbReference>
<keyword evidence="2" id="KW-0489">Methyltransferase</keyword>
<dbReference type="InterPro" id="IPR035996">
    <property type="entry name" value="4pyrrol_Methylase_sf"/>
</dbReference>
<evidence type="ECO:0000256" key="2">
    <source>
        <dbReference type="ARBA" id="ARBA00022603"/>
    </source>
</evidence>
<dbReference type="InterPro" id="IPR006366">
    <property type="entry name" value="CobA/CysG_C"/>
</dbReference>
<dbReference type="OrthoDB" id="9815856at2"/>
<dbReference type="SUPFAM" id="SSF51735">
    <property type="entry name" value="NAD(P)-binding Rossmann-fold domains"/>
    <property type="match status" value="1"/>
</dbReference>
<reference evidence="7 8" key="1">
    <citation type="submission" date="2012-08" db="EMBL/GenBank/DDBJ databases">
        <title>Whole genome shotgun sequence of Kineosphaera limosa NBRC 100340.</title>
        <authorList>
            <person name="Yoshida I."/>
            <person name="Isaki S."/>
            <person name="Hosoyama A."/>
            <person name="Tsuchikane K."/>
            <person name="Katsumata H."/>
            <person name="Ando Y."/>
            <person name="Ohji S."/>
            <person name="Hamada M."/>
            <person name="Tamura T."/>
            <person name="Yamazoe A."/>
            <person name="Yamazaki S."/>
            <person name="Fujita N."/>
        </authorList>
    </citation>
    <scope>NUCLEOTIDE SEQUENCE [LARGE SCALE GENOMIC DNA]</scope>
    <source>
        <strain evidence="7 8">NBRC 100340</strain>
    </source>
</reference>
<evidence type="ECO:0000256" key="4">
    <source>
        <dbReference type="ARBA" id="ARBA00022691"/>
    </source>
</evidence>
<dbReference type="InterPro" id="IPR014777">
    <property type="entry name" value="4pyrrole_Mease_sub1"/>
</dbReference>
<comment type="caution">
    <text evidence="7">The sequence shown here is derived from an EMBL/GenBank/DDBJ whole genome shotgun (WGS) entry which is preliminary data.</text>
</comment>
<dbReference type="InterPro" id="IPR014776">
    <property type="entry name" value="4pyrrole_Mease_sub2"/>
</dbReference>
<dbReference type="Proteomes" id="UP000008366">
    <property type="component" value="Unassembled WGS sequence"/>
</dbReference>
<evidence type="ECO:0000256" key="5">
    <source>
        <dbReference type="ARBA" id="ARBA00023244"/>
    </source>
</evidence>
<keyword evidence="4" id="KW-0949">S-adenosyl-L-methionine</keyword>
<dbReference type="GO" id="GO:0004851">
    <property type="term" value="F:uroporphyrin-III C-methyltransferase activity"/>
    <property type="evidence" value="ECO:0007669"/>
    <property type="project" value="UniProtKB-EC"/>
</dbReference>
<dbReference type="InterPro" id="IPR050161">
    <property type="entry name" value="Siro_Cobalamin_biosynth"/>
</dbReference>
<dbReference type="eggNOG" id="COG0007">
    <property type="taxonomic scope" value="Bacteria"/>
</dbReference>
<dbReference type="Pfam" id="PF00590">
    <property type="entry name" value="TP_methylase"/>
    <property type="match status" value="1"/>
</dbReference>
<dbReference type="FunFam" id="3.40.1010.10:FF:000001">
    <property type="entry name" value="Siroheme synthase"/>
    <property type="match status" value="1"/>
</dbReference>
<organism evidence="7 8">
    <name type="scientific">Kineosphaera limosa NBRC 100340</name>
    <dbReference type="NCBI Taxonomy" id="1184609"/>
    <lineage>
        <taxon>Bacteria</taxon>
        <taxon>Bacillati</taxon>
        <taxon>Actinomycetota</taxon>
        <taxon>Actinomycetes</taxon>
        <taxon>Micrococcales</taxon>
        <taxon>Dermatophilaceae</taxon>
        <taxon>Kineosphaera</taxon>
    </lineage>
</organism>
<keyword evidence="3" id="KW-0808">Transferase</keyword>
<dbReference type="EMBL" id="BAHD01000052">
    <property type="protein sequence ID" value="GAB96910.1"/>
    <property type="molecule type" value="Genomic_DNA"/>
</dbReference>
<feature type="domain" description="Tetrapyrrole methylase" evidence="6">
    <location>
        <begin position="130"/>
        <end position="341"/>
    </location>
</feature>
<evidence type="ECO:0000256" key="1">
    <source>
        <dbReference type="ARBA" id="ARBA00012162"/>
    </source>
</evidence>
<dbReference type="SUPFAM" id="SSF53790">
    <property type="entry name" value="Tetrapyrrole methylase"/>
    <property type="match status" value="1"/>
</dbReference>
<keyword evidence="8" id="KW-1185">Reference proteome</keyword>